<dbReference type="InterPro" id="IPR016039">
    <property type="entry name" value="Thiolase-like"/>
</dbReference>
<dbReference type="SUPFAM" id="SSF53901">
    <property type="entry name" value="Thiolase-like"/>
    <property type="match status" value="1"/>
</dbReference>
<dbReference type="Gene3D" id="3.90.180.10">
    <property type="entry name" value="Medium-chain alcohol dehydrogenases, catalytic domain"/>
    <property type="match status" value="1"/>
</dbReference>
<dbReference type="PROSITE" id="PS00012">
    <property type="entry name" value="PHOSPHOPANTETHEINE"/>
    <property type="match status" value="2"/>
</dbReference>
<evidence type="ECO:0000256" key="3">
    <source>
        <dbReference type="ARBA" id="ARBA00022679"/>
    </source>
</evidence>
<feature type="domain" description="Ketosynthase family 3 (KS3)" evidence="5">
    <location>
        <begin position="287"/>
        <end position="718"/>
    </location>
</feature>
<feature type="domain" description="Carrier" evidence="4">
    <location>
        <begin position="182"/>
        <end position="256"/>
    </location>
</feature>
<keyword evidence="7" id="KW-1185">Reference proteome</keyword>
<dbReference type="InterPro" id="IPR006162">
    <property type="entry name" value="Ppantetheine_attach_site"/>
</dbReference>
<organism evidence="6 7">
    <name type="scientific">Micractinium conductrix</name>
    <dbReference type="NCBI Taxonomy" id="554055"/>
    <lineage>
        <taxon>Eukaryota</taxon>
        <taxon>Viridiplantae</taxon>
        <taxon>Chlorophyta</taxon>
        <taxon>core chlorophytes</taxon>
        <taxon>Trebouxiophyceae</taxon>
        <taxon>Chlorellales</taxon>
        <taxon>Chlorellaceae</taxon>
        <taxon>Chlorella clade</taxon>
        <taxon>Micractinium</taxon>
    </lineage>
</organism>
<dbReference type="InterPro" id="IPR011032">
    <property type="entry name" value="GroES-like_sf"/>
</dbReference>
<dbReference type="CDD" id="cd00833">
    <property type="entry name" value="PKS"/>
    <property type="match status" value="1"/>
</dbReference>
<dbReference type="InterPro" id="IPR036736">
    <property type="entry name" value="ACP-like_sf"/>
</dbReference>
<keyword evidence="3" id="KW-0808">Transferase</keyword>
<dbReference type="Gene3D" id="1.10.1200.10">
    <property type="entry name" value="ACP-like"/>
    <property type="match status" value="2"/>
</dbReference>
<dbReference type="PANTHER" id="PTHR43775">
    <property type="entry name" value="FATTY ACID SYNTHASE"/>
    <property type="match status" value="1"/>
</dbReference>
<name>A0A2P6VL09_9CHLO</name>
<evidence type="ECO:0000259" key="5">
    <source>
        <dbReference type="PROSITE" id="PS52004"/>
    </source>
</evidence>
<dbReference type="SUPFAM" id="SSF50129">
    <property type="entry name" value="GroES-like"/>
    <property type="match status" value="1"/>
</dbReference>
<dbReference type="InterPro" id="IPR014031">
    <property type="entry name" value="Ketoacyl_synth_C"/>
</dbReference>
<dbReference type="PANTHER" id="PTHR43775:SF37">
    <property type="entry name" value="SI:DKEY-61P9.11"/>
    <property type="match status" value="1"/>
</dbReference>
<dbReference type="GO" id="GO:0031177">
    <property type="term" value="F:phosphopantetheine binding"/>
    <property type="evidence" value="ECO:0007669"/>
    <property type="project" value="InterPro"/>
</dbReference>
<reference evidence="6 7" key="1">
    <citation type="journal article" date="2018" name="Plant J.">
        <title>Genome sequences of Chlorella sorokiniana UTEX 1602 and Micractinium conductrix SAG 241.80: implications to maltose excretion by a green alga.</title>
        <authorList>
            <person name="Arriola M.B."/>
            <person name="Velmurugan N."/>
            <person name="Zhang Y."/>
            <person name="Plunkett M.H."/>
            <person name="Hondzo H."/>
            <person name="Barney B.M."/>
        </authorList>
    </citation>
    <scope>NUCLEOTIDE SEQUENCE [LARGE SCALE GENOMIC DNA]</scope>
    <source>
        <strain evidence="6 7">SAG 241.80</strain>
    </source>
</reference>
<dbReference type="Pfam" id="PF00550">
    <property type="entry name" value="PP-binding"/>
    <property type="match status" value="2"/>
</dbReference>
<evidence type="ECO:0000256" key="2">
    <source>
        <dbReference type="ARBA" id="ARBA00022553"/>
    </source>
</evidence>
<dbReference type="SMART" id="SM00823">
    <property type="entry name" value="PKS_PP"/>
    <property type="match status" value="2"/>
</dbReference>
<dbReference type="InterPro" id="IPR009081">
    <property type="entry name" value="PP-bd_ACP"/>
</dbReference>
<dbReference type="InterPro" id="IPR020806">
    <property type="entry name" value="PKS_PP-bd"/>
</dbReference>
<sequence length="865" mass="90726">MARLLHEVASSQCVWSSQQALFMCNIFHWGSVLRDMPSVPFIFEEFAQQLPNALFGKAPRVREMAPMDVCQLATSDSLSSEVMRSVVEHLASEVRDLLGLEIGLDEPLMAAGLDSLGVVQLRNAITERFGVEVPPTVALDFPTILALAGFVAQKLAVAPEMAPVDIRQLAAGVATSDSLSSVDERDIVEHLASEVRDLLGLEIGLDEPLMAAGLDSLGVVQLRNAITERFGVEVPPTVALDFPTISALAGFVAQTIAPLSKRSDSPPLNFPSNLSRDQSTCPDNHGFGMTEIAGLSCTYPGTAAIGGVSEFWHAAIVGADLPTVVPHNRWSIERHYSPDVAVNKMYVRFAAFLPGVDTFDAALFRLSHVEASLMDPQCRVLLEHTHLSLADASSRSRQPMPLDSGVYVGVMQMEFLQYCSNAGLAVGPNLITGNGMDFLVGRISYTFGLKGPCISTNTACSSSLVATHLAHTGLLEGEAAAAAACGVLMVLLPEAMSGICLLQALSPAGRCKTFEASGDGYGRGEGCVVATMQPAGSSSSGEALALVRSTMVNQDGRSSSLTAPNGPSQTELVTTALSRAGISARAISCVAMHGTGTALGDPIELGALGRALSCQGTGAMHQVAVASNKSCYGHTEGAAGLTGALMALQTLHNQACPPILGLRNINPYVESAFEDWRQMHCLVASAPRVAMPLVTVPQFAGTSSFGMSGVNAHAVMESSPDICDRVWSSSTSMLQRQRHWALVPAFHLSGTAQQFGPRCSFVVALSQPALSFLLDHQVGGQALLPGTAMFDTVANLKLEMHASEIPAPGTVKLCVRAVGLNFRDVLNVLGMYPGDPGPPGADFAGVVAAAGPGVHTMAAGEAVFA</sequence>
<dbReference type="PROSITE" id="PS50075">
    <property type="entry name" value="CARRIER"/>
    <property type="match status" value="2"/>
</dbReference>
<dbReference type="STRING" id="554055.A0A2P6VL09"/>
<dbReference type="SMART" id="SM01294">
    <property type="entry name" value="PKS_PP_betabranch"/>
    <property type="match status" value="1"/>
</dbReference>
<dbReference type="EMBL" id="LHPF02000004">
    <property type="protein sequence ID" value="PSC74792.1"/>
    <property type="molecule type" value="Genomic_DNA"/>
</dbReference>
<dbReference type="GO" id="GO:0006633">
    <property type="term" value="P:fatty acid biosynthetic process"/>
    <property type="evidence" value="ECO:0007669"/>
    <property type="project" value="TreeGrafter"/>
</dbReference>
<feature type="domain" description="Carrier" evidence="4">
    <location>
        <begin position="81"/>
        <end position="155"/>
    </location>
</feature>
<dbReference type="Pfam" id="PF02801">
    <property type="entry name" value="Ketoacyl-synt_C"/>
    <property type="match status" value="1"/>
</dbReference>
<proteinExistence type="predicted"/>
<dbReference type="Pfam" id="PF00109">
    <property type="entry name" value="ketoacyl-synt"/>
    <property type="match status" value="1"/>
</dbReference>
<dbReference type="InterPro" id="IPR014030">
    <property type="entry name" value="Ketoacyl_synth_N"/>
</dbReference>
<dbReference type="Gene3D" id="3.40.47.10">
    <property type="match status" value="1"/>
</dbReference>
<evidence type="ECO:0000313" key="6">
    <source>
        <dbReference type="EMBL" id="PSC74792.1"/>
    </source>
</evidence>
<evidence type="ECO:0000313" key="7">
    <source>
        <dbReference type="Proteomes" id="UP000239649"/>
    </source>
</evidence>
<dbReference type="AlphaFoldDB" id="A0A2P6VL09"/>
<comment type="caution">
    <text evidence="6">The sequence shown here is derived from an EMBL/GenBank/DDBJ whole genome shotgun (WGS) entry which is preliminary data.</text>
</comment>
<dbReference type="PROSITE" id="PS52004">
    <property type="entry name" value="KS3_2"/>
    <property type="match status" value="1"/>
</dbReference>
<accession>A0A2P6VL09</accession>
<keyword evidence="2" id="KW-0597">Phosphoprotein</keyword>
<evidence type="ECO:0000259" key="4">
    <source>
        <dbReference type="PROSITE" id="PS50075"/>
    </source>
</evidence>
<evidence type="ECO:0000256" key="1">
    <source>
        <dbReference type="ARBA" id="ARBA00022450"/>
    </source>
</evidence>
<dbReference type="InterPro" id="IPR020841">
    <property type="entry name" value="PKS_Beta-ketoAc_synthase_dom"/>
</dbReference>
<dbReference type="Pfam" id="PF08240">
    <property type="entry name" value="ADH_N"/>
    <property type="match status" value="1"/>
</dbReference>
<keyword evidence="1" id="KW-0596">Phosphopantetheine</keyword>
<dbReference type="InterPro" id="IPR013154">
    <property type="entry name" value="ADH-like_N"/>
</dbReference>
<gene>
    <name evidence="6" type="ORF">C2E20_2118</name>
</gene>
<dbReference type="Proteomes" id="UP000239649">
    <property type="component" value="Unassembled WGS sequence"/>
</dbReference>
<dbReference type="SMART" id="SM00825">
    <property type="entry name" value="PKS_KS"/>
    <property type="match status" value="1"/>
</dbReference>
<dbReference type="InterPro" id="IPR050091">
    <property type="entry name" value="PKS_NRPS_Biosynth_Enz"/>
</dbReference>
<dbReference type="OrthoDB" id="515324at2759"/>
<protein>
    <submittedName>
        <fullName evidence="6">Polyketide synthase</fullName>
    </submittedName>
</protein>
<dbReference type="GO" id="GO:0004312">
    <property type="term" value="F:fatty acid synthase activity"/>
    <property type="evidence" value="ECO:0007669"/>
    <property type="project" value="TreeGrafter"/>
</dbReference>
<dbReference type="SUPFAM" id="SSF47336">
    <property type="entry name" value="ACP-like"/>
    <property type="match status" value="2"/>
</dbReference>